<accession>A0A5B9ECK9</accession>
<dbReference type="GO" id="GO:0005764">
    <property type="term" value="C:lysosome"/>
    <property type="evidence" value="ECO:0007669"/>
    <property type="project" value="TreeGrafter"/>
</dbReference>
<dbReference type="PANTHER" id="PTHR10030">
    <property type="entry name" value="ALPHA-L-FUCOSIDASE"/>
    <property type="match status" value="1"/>
</dbReference>
<dbReference type="SUPFAM" id="SSF51445">
    <property type="entry name" value="(Trans)glycosidases"/>
    <property type="match status" value="1"/>
</dbReference>
<comment type="similarity">
    <text evidence="1">Belongs to the glycosyl hydrolase 29 family.</text>
</comment>
<evidence type="ECO:0000259" key="7">
    <source>
        <dbReference type="Pfam" id="PF01120"/>
    </source>
</evidence>
<dbReference type="Pfam" id="PF01120">
    <property type="entry name" value="Alpha_L_fucos"/>
    <property type="match status" value="1"/>
</dbReference>
<keyword evidence="5" id="KW-0326">Glycosidase</keyword>
<dbReference type="PANTHER" id="PTHR10030:SF37">
    <property type="entry name" value="ALPHA-L-FUCOSIDASE-RELATED"/>
    <property type="match status" value="1"/>
</dbReference>
<dbReference type="GO" id="GO:0016139">
    <property type="term" value="P:glycoside catabolic process"/>
    <property type="evidence" value="ECO:0007669"/>
    <property type="project" value="TreeGrafter"/>
</dbReference>
<evidence type="ECO:0000313" key="10">
    <source>
        <dbReference type="Proteomes" id="UP000321820"/>
    </source>
</evidence>
<dbReference type="EMBL" id="CP042806">
    <property type="protein sequence ID" value="QEE29873.1"/>
    <property type="molecule type" value="Genomic_DNA"/>
</dbReference>
<evidence type="ECO:0000256" key="1">
    <source>
        <dbReference type="ARBA" id="ARBA00007951"/>
    </source>
</evidence>
<dbReference type="InterPro" id="IPR013780">
    <property type="entry name" value="Glyco_hydro_b"/>
</dbReference>
<dbReference type="InterPro" id="IPR031919">
    <property type="entry name" value="Fucosidase_C"/>
</dbReference>
<dbReference type="GO" id="GO:0006004">
    <property type="term" value="P:fucose metabolic process"/>
    <property type="evidence" value="ECO:0007669"/>
    <property type="project" value="TreeGrafter"/>
</dbReference>
<proteinExistence type="inferred from homology"/>
<evidence type="ECO:0000313" key="9">
    <source>
        <dbReference type="EMBL" id="QEE29873.1"/>
    </source>
</evidence>
<keyword evidence="10" id="KW-1185">Reference proteome</keyword>
<evidence type="ECO:0000256" key="4">
    <source>
        <dbReference type="ARBA" id="ARBA00022801"/>
    </source>
</evidence>
<gene>
    <name evidence="9" type="ORF">FTW19_18955</name>
</gene>
<evidence type="ECO:0000256" key="2">
    <source>
        <dbReference type="ARBA" id="ARBA00012662"/>
    </source>
</evidence>
<dbReference type="InterPro" id="IPR017853">
    <property type="entry name" value="GH"/>
</dbReference>
<feature type="chain" id="PRO_5022947513" description="alpha-L-fucosidase" evidence="6">
    <location>
        <begin position="28"/>
        <end position="553"/>
    </location>
</feature>
<dbReference type="EC" id="3.2.1.51" evidence="2"/>
<dbReference type="AlphaFoldDB" id="A0A5B9ECK9"/>
<evidence type="ECO:0000259" key="8">
    <source>
        <dbReference type="Pfam" id="PF16757"/>
    </source>
</evidence>
<dbReference type="Proteomes" id="UP000321820">
    <property type="component" value="Chromosome"/>
</dbReference>
<evidence type="ECO:0000256" key="5">
    <source>
        <dbReference type="ARBA" id="ARBA00023295"/>
    </source>
</evidence>
<dbReference type="InterPro" id="IPR000933">
    <property type="entry name" value="Glyco_hydro_29"/>
</dbReference>
<feature type="domain" description="Alpha-L-fucosidase C-terminal" evidence="8">
    <location>
        <begin position="461"/>
        <end position="548"/>
    </location>
</feature>
<keyword evidence="4" id="KW-0378">Hydrolase</keyword>
<dbReference type="InterPro" id="IPR057739">
    <property type="entry name" value="Glyco_hydro_29_N"/>
</dbReference>
<evidence type="ECO:0000256" key="3">
    <source>
        <dbReference type="ARBA" id="ARBA00022729"/>
    </source>
</evidence>
<dbReference type="OrthoDB" id="107551at2"/>
<feature type="signal peptide" evidence="6">
    <location>
        <begin position="1"/>
        <end position="27"/>
    </location>
</feature>
<evidence type="ECO:0000256" key="6">
    <source>
        <dbReference type="SAM" id="SignalP"/>
    </source>
</evidence>
<dbReference type="KEGG" id="talb:FTW19_18955"/>
<dbReference type="Gene3D" id="2.60.40.1180">
    <property type="entry name" value="Golgi alpha-mannosidase II"/>
    <property type="match status" value="1"/>
</dbReference>
<dbReference type="SMART" id="SM00812">
    <property type="entry name" value="Alpha_L_fucos"/>
    <property type="match status" value="1"/>
</dbReference>
<feature type="domain" description="Glycoside hydrolase family 29 N-terminal" evidence="7">
    <location>
        <begin position="46"/>
        <end position="428"/>
    </location>
</feature>
<dbReference type="RefSeq" id="WP_147649143.1">
    <property type="nucleotide sequence ID" value="NZ_CP042806.1"/>
</dbReference>
<protein>
    <recommendedName>
        <fullName evidence="2">alpha-L-fucosidase</fullName>
        <ecNumber evidence="2">3.2.1.51</ecNumber>
    </recommendedName>
</protein>
<organism evidence="9 10">
    <name type="scientific">Terriglobus albidus</name>
    <dbReference type="NCBI Taxonomy" id="1592106"/>
    <lineage>
        <taxon>Bacteria</taxon>
        <taxon>Pseudomonadati</taxon>
        <taxon>Acidobacteriota</taxon>
        <taxon>Terriglobia</taxon>
        <taxon>Terriglobales</taxon>
        <taxon>Acidobacteriaceae</taxon>
        <taxon>Terriglobus</taxon>
    </lineage>
</organism>
<reference evidence="9 10" key="1">
    <citation type="submission" date="2019-08" db="EMBL/GenBank/DDBJ databases">
        <title>Complete genome sequence of Terriglobus albidus strain ORNL.</title>
        <authorList>
            <person name="Podar M."/>
        </authorList>
    </citation>
    <scope>NUCLEOTIDE SEQUENCE [LARGE SCALE GENOMIC DNA]</scope>
    <source>
        <strain evidence="9 10">ORNL</strain>
    </source>
</reference>
<name>A0A5B9ECK9_9BACT</name>
<dbReference type="Pfam" id="PF16757">
    <property type="entry name" value="Fucosidase_C"/>
    <property type="match status" value="1"/>
</dbReference>
<dbReference type="GO" id="GO:0004560">
    <property type="term" value="F:alpha-L-fucosidase activity"/>
    <property type="evidence" value="ECO:0007669"/>
    <property type="project" value="InterPro"/>
</dbReference>
<dbReference type="Gene3D" id="3.20.20.80">
    <property type="entry name" value="Glycosidases"/>
    <property type="match status" value="1"/>
</dbReference>
<sequence length="553" mass="61789">MVRFPRLKNTAIAGLAAWPFIALSVAAQTQAAHDKAVTAQVSRVQQYTTAARPFAANWDSLAAYHTPAWFQDAKFGIFIHWGVYSVPAFANEWYSRNMYVPGNKAYEHHIATYGPQSKFGYKDFIPMFRAEHFDASAWVDLFQKAGARYVVPVGEHCDGFAMYASDVTPWNAKAMGPHRDIVGELATATRAHGLRFGVSSHTAEHWWWYVLGRTFDSDVRAMSSTATNELPPTSLLYGPASPRNLPAADGIVDDHKEPNPDHLERWVPPSQNFLNEWLAKSTEVVDKYHPDFMYFDWWIGQPAFKPALQQFAAYYYDRGAEQHEQPVLTYKQESMPANAATLDIERGKLDTLRLLPWQTDTSVSIHSWGYAEHDEYRTARSLVHQLVDTVSKNGNLLLNVGPKADGAIPEEARTALLQIGDWLRVNGESIYGTRPFTVFGEGPTKAPKNATEKNSDIQNYTAQDIRFTVSHGTKEPLLYATLLGWPSQSETVIHTLFAGNPYLPGAVCAVDLVGGKSNLSFQQRPDGMHVTMPSSPEGLGDIAYVLRIHTHCK</sequence>
<keyword evidence="3 6" id="KW-0732">Signal</keyword>